<comment type="caution">
    <text evidence="1">The sequence shown here is derived from an EMBL/GenBank/DDBJ whole genome shotgun (WGS) entry which is preliminary data.</text>
</comment>
<dbReference type="AlphaFoldDB" id="A0A6L6HUL3"/>
<accession>A0A6L6HUL3</accession>
<name>A0A6L6HUL3_9RHOB</name>
<dbReference type="EMBL" id="WMBT01000014">
    <property type="protein sequence ID" value="MTE01735.1"/>
    <property type="molecule type" value="Genomic_DNA"/>
</dbReference>
<evidence type="ECO:0000313" key="1">
    <source>
        <dbReference type="EMBL" id="MTE01735.1"/>
    </source>
</evidence>
<proteinExistence type="predicted"/>
<protein>
    <submittedName>
        <fullName evidence="1">Uncharacterized protein</fullName>
    </submittedName>
</protein>
<keyword evidence="2" id="KW-1185">Reference proteome</keyword>
<gene>
    <name evidence="1" type="ORF">GIY56_15705</name>
</gene>
<organism evidence="1 2">
    <name type="scientific">Paracoccus lichenicola</name>
    <dbReference type="NCBI Taxonomy" id="2665644"/>
    <lineage>
        <taxon>Bacteria</taxon>
        <taxon>Pseudomonadati</taxon>
        <taxon>Pseudomonadota</taxon>
        <taxon>Alphaproteobacteria</taxon>
        <taxon>Rhodobacterales</taxon>
        <taxon>Paracoccaceae</taxon>
        <taxon>Paracoccus</taxon>
    </lineage>
</organism>
<dbReference type="RefSeq" id="WP_154765813.1">
    <property type="nucleotide sequence ID" value="NZ_WMBT01000014.1"/>
</dbReference>
<dbReference type="Proteomes" id="UP000481417">
    <property type="component" value="Unassembled WGS sequence"/>
</dbReference>
<reference evidence="1 2" key="1">
    <citation type="submission" date="2019-11" db="EMBL/GenBank/DDBJ databases">
        <authorList>
            <person name="Lang L."/>
        </authorList>
    </citation>
    <scope>NUCLEOTIDE SEQUENCE [LARGE SCALE GENOMIC DNA]</scope>
    <source>
        <strain evidence="1 2">YIM 132242</strain>
    </source>
</reference>
<sequence>MASLACGLILPPPDRTVAAVAYAERTALLVGRRPRDASTRMRGARIMEQLGLGPIDRQEISP</sequence>
<evidence type="ECO:0000313" key="2">
    <source>
        <dbReference type="Proteomes" id="UP000481417"/>
    </source>
</evidence>